<dbReference type="SUPFAM" id="SSF56672">
    <property type="entry name" value="DNA/RNA polymerases"/>
    <property type="match status" value="1"/>
</dbReference>
<dbReference type="AlphaFoldDB" id="A0A9N9KAJ2"/>
<dbReference type="PANTHER" id="PTHR34072:SF58">
    <property type="entry name" value="DNA (CYTOSINE-5-)-METHYLTRANSFERASE"/>
    <property type="match status" value="1"/>
</dbReference>
<gene>
    <name evidence="2" type="ORF">CPELLU_LOCUS19525</name>
</gene>
<accession>A0A9N9KAJ2</accession>
<reference evidence="2" key="1">
    <citation type="submission" date="2021-06" db="EMBL/GenBank/DDBJ databases">
        <authorList>
            <person name="Kallberg Y."/>
            <person name="Tangrot J."/>
            <person name="Rosling A."/>
        </authorList>
    </citation>
    <scope>NUCLEOTIDE SEQUENCE</scope>
    <source>
        <strain evidence="2">FL966</strain>
    </source>
</reference>
<evidence type="ECO:0000313" key="2">
    <source>
        <dbReference type="EMBL" id="CAG8819312.1"/>
    </source>
</evidence>
<proteinExistence type="predicted"/>
<dbReference type="PANTHER" id="PTHR34072">
    <property type="entry name" value="ENZYMATIC POLYPROTEIN-RELATED"/>
    <property type="match status" value="1"/>
</dbReference>
<feature type="non-terminal residue" evidence="2">
    <location>
        <position position="1"/>
    </location>
</feature>
<keyword evidence="3" id="KW-1185">Reference proteome</keyword>
<evidence type="ECO:0000259" key="1">
    <source>
        <dbReference type="Pfam" id="PF17919"/>
    </source>
</evidence>
<dbReference type="CDD" id="cd09274">
    <property type="entry name" value="RNase_HI_RT_Ty3"/>
    <property type="match status" value="1"/>
</dbReference>
<feature type="domain" description="Reverse transcriptase/retrotransposon-derived protein RNase H-like" evidence="1">
    <location>
        <begin position="1"/>
        <end position="97"/>
    </location>
</feature>
<evidence type="ECO:0000313" key="3">
    <source>
        <dbReference type="Proteomes" id="UP000789759"/>
    </source>
</evidence>
<dbReference type="OrthoDB" id="5593162at2759"/>
<dbReference type="InterPro" id="IPR041577">
    <property type="entry name" value="RT_RNaseH_2"/>
</dbReference>
<organism evidence="2 3">
    <name type="scientific">Cetraspora pellucida</name>
    <dbReference type="NCBI Taxonomy" id="1433469"/>
    <lineage>
        <taxon>Eukaryota</taxon>
        <taxon>Fungi</taxon>
        <taxon>Fungi incertae sedis</taxon>
        <taxon>Mucoromycota</taxon>
        <taxon>Glomeromycotina</taxon>
        <taxon>Glomeromycetes</taxon>
        <taxon>Diversisporales</taxon>
        <taxon>Gigasporaceae</taxon>
        <taxon>Cetraspora</taxon>
    </lineage>
</organism>
<dbReference type="Proteomes" id="UP000789759">
    <property type="component" value="Unassembled WGS sequence"/>
</dbReference>
<dbReference type="FunFam" id="3.10.20.370:FF:000001">
    <property type="entry name" value="Retrovirus-related Pol polyprotein from transposon 17.6-like protein"/>
    <property type="match status" value="1"/>
</dbReference>
<protein>
    <submittedName>
        <fullName evidence="2">13500_t:CDS:1</fullName>
    </submittedName>
</protein>
<dbReference type="InterPro" id="IPR043502">
    <property type="entry name" value="DNA/RNA_pol_sf"/>
</dbReference>
<dbReference type="EMBL" id="CAJVQA010047815">
    <property type="protein sequence ID" value="CAG8819312.1"/>
    <property type="molecule type" value="Genomic_DNA"/>
</dbReference>
<comment type="caution">
    <text evidence="2">The sequence shown here is derived from an EMBL/GenBank/DDBJ whole genome shotgun (WGS) entry which is preliminary data.</text>
</comment>
<dbReference type="Gene3D" id="3.10.20.370">
    <property type="match status" value="1"/>
</dbReference>
<name>A0A9N9KAJ2_9GLOM</name>
<sequence>QQQEVIDELKNRLTSAPILTHPQDNVGFVLYTDASHFAFCAILSQSDNNGLKDVVEYASRSTKPVEQKYIIIELECTTIVWAVKKFHQYLYRFQFTIVTDHMALTYLNNMANLTSRM</sequence>
<dbReference type="Pfam" id="PF17919">
    <property type="entry name" value="RT_RNaseH_2"/>
    <property type="match status" value="1"/>
</dbReference>
<feature type="non-terminal residue" evidence="2">
    <location>
        <position position="117"/>
    </location>
</feature>